<dbReference type="InterPro" id="IPR031675">
    <property type="entry name" value="STPPase_N"/>
</dbReference>
<evidence type="ECO:0000256" key="3">
    <source>
        <dbReference type="ARBA" id="ARBA00022801"/>
    </source>
</evidence>
<protein>
    <recommendedName>
        <fullName evidence="1">protein-serine/threonine phosphatase</fullName>
        <ecNumber evidence="1">3.1.3.16</ecNumber>
    </recommendedName>
</protein>
<evidence type="ECO:0000313" key="7">
    <source>
        <dbReference type="EMBL" id="VFT79436.1"/>
    </source>
</evidence>
<dbReference type="EMBL" id="CAADRA010000240">
    <property type="protein sequence ID" value="VFT79436.1"/>
    <property type="molecule type" value="Genomic_DNA"/>
</dbReference>
<dbReference type="GO" id="GO:0046872">
    <property type="term" value="F:metal ion binding"/>
    <property type="evidence" value="ECO:0007669"/>
    <property type="project" value="UniProtKB-KW"/>
</dbReference>
<dbReference type="GO" id="GO:0004722">
    <property type="term" value="F:protein serine/threonine phosphatase activity"/>
    <property type="evidence" value="ECO:0007669"/>
    <property type="project" value="UniProtKB-EC"/>
</dbReference>
<evidence type="ECO:0000259" key="5">
    <source>
        <dbReference type="Pfam" id="PF16891"/>
    </source>
</evidence>
<feature type="domain" description="Serine-threonine protein phosphatase N-terminal" evidence="5">
    <location>
        <begin position="6"/>
        <end position="53"/>
    </location>
</feature>
<evidence type="ECO:0000313" key="6">
    <source>
        <dbReference type="EMBL" id="KAF0717556.1"/>
    </source>
</evidence>
<dbReference type="EMBL" id="VJMH01000240">
    <property type="protein sequence ID" value="KAF0717556.1"/>
    <property type="molecule type" value="Genomic_DNA"/>
</dbReference>
<evidence type="ECO:0000256" key="4">
    <source>
        <dbReference type="ARBA" id="ARBA00023211"/>
    </source>
</evidence>
<keyword evidence="8" id="KW-1185">Reference proteome</keyword>
<dbReference type="AlphaFoldDB" id="A0A485KCS0"/>
<dbReference type="InterPro" id="IPR006186">
    <property type="entry name" value="Ser/Thr-sp_prot-phosphatase"/>
</dbReference>
<keyword evidence="3" id="KW-0378">Hydrolase</keyword>
<dbReference type="EC" id="3.1.3.16" evidence="1"/>
<keyword evidence="2" id="KW-0479">Metal-binding</keyword>
<name>A0A485KCS0_9STRA</name>
<dbReference type="Proteomes" id="UP000332933">
    <property type="component" value="Unassembled WGS sequence"/>
</dbReference>
<dbReference type="PRINTS" id="PR00114">
    <property type="entry name" value="STPHPHTASE"/>
</dbReference>
<proteinExistence type="predicted"/>
<gene>
    <name evidence="7" type="primary">Aste57867_2233</name>
    <name evidence="6" type="ORF">As57867_002228</name>
    <name evidence="7" type="ORF">ASTE57867_2233</name>
</gene>
<keyword evidence="4" id="KW-0464">Manganese</keyword>
<dbReference type="Pfam" id="PF16891">
    <property type="entry name" value="STPPase_N"/>
    <property type="match status" value="1"/>
</dbReference>
<evidence type="ECO:0000256" key="1">
    <source>
        <dbReference type="ARBA" id="ARBA00013081"/>
    </source>
</evidence>
<accession>A0A485KCS0</accession>
<evidence type="ECO:0000313" key="8">
    <source>
        <dbReference type="Proteomes" id="UP000332933"/>
    </source>
</evidence>
<sequence length="86" mass="9449">MDPDRVDTIIEHLEGLRLKRPGTDAALSANDIVALAHAARVVLQAQPMLLELDAALTRLDLDLVCRAHKVVQDSYEFFANQGLVTV</sequence>
<dbReference type="SUPFAM" id="SSF56300">
    <property type="entry name" value="Metallo-dependent phosphatases"/>
    <property type="match status" value="1"/>
</dbReference>
<dbReference type="InterPro" id="IPR029052">
    <property type="entry name" value="Metallo-depent_PP-like"/>
</dbReference>
<reference evidence="6" key="2">
    <citation type="submission" date="2019-06" db="EMBL/GenBank/DDBJ databases">
        <title>Genomics analysis of Aphanomyces spp. identifies a new class of oomycete effector associated with host adaptation.</title>
        <authorList>
            <person name="Gaulin E."/>
        </authorList>
    </citation>
    <scope>NUCLEOTIDE SEQUENCE</scope>
    <source>
        <strain evidence="6">CBS 578.67</strain>
    </source>
</reference>
<reference evidence="7 8" key="1">
    <citation type="submission" date="2019-03" db="EMBL/GenBank/DDBJ databases">
        <authorList>
            <person name="Gaulin E."/>
            <person name="Dumas B."/>
        </authorList>
    </citation>
    <scope>NUCLEOTIDE SEQUENCE [LARGE SCALE GENOMIC DNA]</scope>
    <source>
        <strain evidence="7">CBS 568.67</strain>
    </source>
</reference>
<organism evidence="7 8">
    <name type="scientific">Aphanomyces stellatus</name>
    <dbReference type="NCBI Taxonomy" id="120398"/>
    <lineage>
        <taxon>Eukaryota</taxon>
        <taxon>Sar</taxon>
        <taxon>Stramenopiles</taxon>
        <taxon>Oomycota</taxon>
        <taxon>Saprolegniomycetes</taxon>
        <taxon>Saprolegniales</taxon>
        <taxon>Verrucalvaceae</taxon>
        <taxon>Aphanomyces</taxon>
    </lineage>
</organism>
<evidence type="ECO:0000256" key="2">
    <source>
        <dbReference type="ARBA" id="ARBA00022723"/>
    </source>
</evidence>